<evidence type="ECO:0000313" key="7">
    <source>
        <dbReference type="Proteomes" id="UP000587991"/>
    </source>
</evidence>
<dbReference type="AlphaFoldDB" id="A0A847S4B7"/>
<dbReference type="InterPro" id="IPR039246">
    <property type="entry name" value="Flagellar_FlgA"/>
</dbReference>
<keyword evidence="2 4" id="KW-0732">Signal</keyword>
<dbReference type="InterPro" id="IPR041231">
    <property type="entry name" value="FlgA_N"/>
</dbReference>
<evidence type="ECO:0000259" key="5">
    <source>
        <dbReference type="SMART" id="SM00858"/>
    </source>
</evidence>
<keyword evidence="6" id="KW-0969">Cilium</keyword>
<evidence type="ECO:0000256" key="2">
    <source>
        <dbReference type="ARBA" id="ARBA00022729"/>
    </source>
</evidence>
<gene>
    <name evidence="6" type="primary">flgA</name>
    <name evidence="6" type="ORF">HF682_05670</name>
</gene>
<dbReference type="PANTHER" id="PTHR36307:SF1">
    <property type="entry name" value="FLAGELLA BASAL BODY P-RING FORMATION PROTEIN FLGA"/>
    <property type="match status" value="1"/>
</dbReference>
<name>A0A847S4B7_9NEIS</name>
<dbReference type="SMART" id="SM00858">
    <property type="entry name" value="SAF"/>
    <property type="match status" value="1"/>
</dbReference>
<organism evidence="6 7">
    <name type="scientific">Leeia aquatica</name>
    <dbReference type="NCBI Taxonomy" id="2725557"/>
    <lineage>
        <taxon>Bacteria</taxon>
        <taxon>Pseudomonadati</taxon>
        <taxon>Pseudomonadota</taxon>
        <taxon>Betaproteobacteria</taxon>
        <taxon>Neisseriales</taxon>
        <taxon>Leeiaceae</taxon>
        <taxon>Leeia</taxon>
    </lineage>
</organism>
<feature type="domain" description="SAF" evidence="5">
    <location>
        <begin position="101"/>
        <end position="163"/>
    </location>
</feature>
<dbReference type="EMBL" id="JABAIM010000001">
    <property type="protein sequence ID" value="NLR74643.1"/>
    <property type="molecule type" value="Genomic_DNA"/>
</dbReference>
<dbReference type="RefSeq" id="WP_168876244.1">
    <property type="nucleotide sequence ID" value="NZ_JABAIM010000001.1"/>
</dbReference>
<dbReference type="InterPro" id="IPR013974">
    <property type="entry name" value="SAF"/>
</dbReference>
<dbReference type="GO" id="GO:0044780">
    <property type="term" value="P:bacterial-type flagellum assembly"/>
    <property type="evidence" value="ECO:0007669"/>
    <property type="project" value="InterPro"/>
</dbReference>
<accession>A0A847S4B7</accession>
<dbReference type="Gene3D" id="3.90.1210.10">
    <property type="entry name" value="Antifreeze-like/N-acetylneuraminic acid synthase C-terminal domain"/>
    <property type="match status" value="1"/>
</dbReference>
<dbReference type="GO" id="GO:0042597">
    <property type="term" value="C:periplasmic space"/>
    <property type="evidence" value="ECO:0007669"/>
    <property type="project" value="UniProtKB-SubCell"/>
</dbReference>
<dbReference type="PANTHER" id="PTHR36307">
    <property type="entry name" value="FLAGELLA BASAL BODY P-RING FORMATION PROTEIN FLGA"/>
    <property type="match status" value="1"/>
</dbReference>
<keyword evidence="6" id="KW-0966">Cell projection</keyword>
<dbReference type="CDD" id="cd11614">
    <property type="entry name" value="SAF_CpaB_FlgA_like"/>
    <property type="match status" value="1"/>
</dbReference>
<protein>
    <recommendedName>
        <fullName evidence="4">Flagella basal body P-ring formation protein FlgA</fullName>
    </recommendedName>
</protein>
<evidence type="ECO:0000256" key="3">
    <source>
        <dbReference type="ARBA" id="ARBA00022764"/>
    </source>
</evidence>
<comment type="similarity">
    <text evidence="4">Belongs to the FlgA family.</text>
</comment>
<comment type="function">
    <text evidence="4">Involved in the assembly process of the P-ring formation. It may associate with FlgF on the rod constituting a structure essential for the P-ring assembly or may act as a modulator protein for the P-ring assembly.</text>
</comment>
<keyword evidence="6" id="KW-0282">Flagellum</keyword>
<keyword evidence="7" id="KW-1185">Reference proteome</keyword>
<proteinExistence type="inferred from homology"/>
<comment type="subcellular location">
    <subcellularLocation>
        <location evidence="1 4">Periplasm</location>
    </subcellularLocation>
</comment>
<evidence type="ECO:0000313" key="6">
    <source>
        <dbReference type="EMBL" id="NLR74643.1"/>
    </source>
</evidence>
<dbReference type="Gene3D" id="2.30.30.760">
    <property type="match status" value="1"/>
</dbReference>
<keyword evidence="3 4" id="KW-0574">Periplasm</keyword>
<feature type="signal peptide" evidence="4">
    <location>
        <begin position="1"/>
        <end position="17"/>
    </location>
</feature>
<reference evidence="6 7" key="1">
    <citation type="submission" date="2020-04" db="EMBL/GenBank/DDBJ databases">
        <title>Draft genome of Leeia sp. IMCC25680.</title>
        <authorList>
            <person name="Song J."/>
            <person name="Cho J.-C."/>
        </authorList>
    </citation>
    <scope>NUCLEOTIDE SEQUENCE [LARGE SCALE GENOMIC DNA]</scope>
    <source>
        <strain evidence="6 7">IMCC25680</strain>
    </source>
</reference>
<evidence type="ECO:0000256" key="4">
    <source>
        <dbReference type="RuleBase" id="RU362063"/>
    </source>
</evidence>
<sequence>MTFRWLLCLLLPGLLHAATQDPQALREAVADFAYQQLRSMPGEVTVSVGSPDPRQKLPACRKLDPYLPAGALLRGRTLLGVRCLDGANWSLTLQAKISIVTDVVFSSRPLTAGTPLVAGDLQLQRRDLADLPTSVLTDPGQAVGRSLLTSVAGGQPLRSELFRAPFAVLQNQQVRLVAQSDAFRIETIGKALSNAQVGQVVGVRTDSGQVVQGVVQGPGVVLVTVE</sequence>
<feature type="chain" id="PRO_5033105128" description="Flagella basal body P-ring formation protein FlgA" evidence="4">
    <location>
        <begin position="18"/>
        <end position="226"/>
    </location>
</feature>
<dbReference type="Pfam" id="PF13144">
    <property type="entry name" value="ChapFlgA"/>
    <property type="match status" value="1"/>
</dbReference>
<dbReference type="Proteomes" id="UP000587991">
    <property type="component" value="Unassembled WGS sequence"/>
</dbReference>
<dbReference type="Pfam" id="PF17656">
    <property type="entry name" value="ChapFlgA_N"/>
    <property type="match status" value="1"/>
</dbReference>
<dbReference type="NCBIfam" id="TIGR03170">
    <property type="entry name" value="flgA_cterm"/>
    <property type="match status" value="1"/>
</dbReference>
<dbReference type="InterPro" id="IPR017585">
    <property type="entry name" value="SAF_FlgA"/>
</dbReference>
<evidence type="ECO:0000256" key="1">
    <source>
        <dbReference type="ARBA" id="ARBA00004418"/>
    </source>
</evidence>
<keyword evidence="4" id="KW-1005">Bacterial flagellum biogenesis</keyword>
<comment type="caution">
    <text evidence="6">The sequence shown here is derived from an EMBL/GenBank/DDBJ whole genome shotgun (WGS) entry which is preliminary data.</text>
</comment>